<keyword evidence="3" id="KW-1185">Reference proteome</keyword>
<gene>
    <name evidence="2" type="ORF">Dsin_029740</name>
</gene>
<keyword evidence="1" id="KW-0732">Signal</keyword>
<dbReference type="Proteomes" id="UP001281410">
    <property type="component" value="Unassembled WGS sequence"/>
</dbReference>
<dbReference type="InterPro" id="IPR052929">
    <property type="entry name" value="RNase_H-like_EbsB-rel"/>
</dbReference>
<organism evidence="2 3">
    <name type="scientific">Dipteronia sinensis</name>
    <dbReference type="NCBI Taxonomy" id="43782"/>
    <lineage>
        <taxon>Eukaryota</taxon>
        <taxon>Viridiplantae</taxon>
        <taxon>Streptophyta</taxon>
        <taxon>Embryophyta</taxon>
        <taxon>Tracheophyta</taxon>
        <taxon>Spermatophyta</taxon>
        <taxon>Magnoliopsida</taxon>
        <taxon>eudicotyledons</taxon>
        <taxon>Gunneridae</taxon>
        <taxon>Pentapetalae</taxon>
        <taxon>rosids</taxon>
        <taxon>malvids</taxon>
        <taxon>Sapindales</taxon>
        <taxon>Sapindaceae</taxon>
        <taxon>Hippocastanoideae</taxon>
        <taxon>Acereae</taxon>
        <taxon>Dipteronia</taxon>
    </lineage>
</organism>
<reference evidence="2" key="1">
    <citation type="journal article" date="2023" name="Plant J.">
        <title>Genome sequences and population genomics provide insights into the demographic history, inbreeding, and mutation load of two 'living fossil' tree species of Dipteronia.</title>
        <authorList>
            <person name="Feng Y."/>
            <person name="Comes H.P."/>
            <person name="Chen J."/>
            <person name="Zhu S."/>
            <person name="Lu R."/>
            <person name="Zhang X."/>
            <person name="Li P."/>
            <person name="Qiu J."/>
            <person name="Olsen K.M."/>
            <person name="Qiu Y."/>
        </authorList>
    </citation>
    <scope>NUCLEOTIDE SEQUENCE</scope>
    <source>
        <strain evidence="2">NBL</strain>
    </source>
</reference>
<comment type="caution">
    <text evidence="2">The sequence shown here is derived from an EMBL/GenBank/DDBJ whole genome shotgun (WGS) entry which is preliminary data.</text>
</comment>
<accession>A0AAE0DVU5</accession>
<dbReference type="PANTHER" id="PTHR47074:SF11">
    <property type="entry name" value="REVERSE TRANSCRIPTASE-LIKE PROTEIN"/>
    <property type="match status" value="1"/>
</dbReference>
<protein>
    <recommendedName>
        <fullName evidence="4">RNase H type-1 domain-containing protein</fullName>
    </recommendedName>
</protein>
<dbReference type="AlphaFoldDB" id="A0AAE0DVU5"/>
<evidence type="ECO:0008006" key="4">
    <source>
        <dbReference type="Google" id="ProtNLM"/>
    </source>
</evidence>
<evidence type="ECO:0000313" key="3">
    <source>
        <dbReference type="Proteomes" id="UP001281410"/>
    </source>
</evidence>
<dbReference type="PANTHER" id="PTHR47074">
    <property type="entry name" value="BNAC02G40300D PROTEIN"/>
    <property type="match status" value="1"/>
</dbReference>
<sequence>MGVSWLQLSPRSRSLLLTLLQRLVIGEFLALREGLMLGKRVGVLVSLAEVDANVVSSIQEPSLSLGETGSIIGDIKALLKEVGFCKCQAISRVSYVVAHNLASLALSSREDQFWHNVCLSSIFRACSFVLLFFQK</sequence>
<proteinExistence type="predicted"/>
<feature type="signal peptide" evidence="1">
    <location>
        <begin position="1"/>
        <end position="26"/>
    </location>
</feature>
<name>A0AAE0DVU5_9ROSI</name>
<evidence type="ECO:0000256" key="1">
    <source>
        <dbReference type="SAM" id="SignalP"/>
    </source>
</evidence>
<feature type="chain" id="PRO_5041943516" description="RNase H type-1 domain-containing protein" evidence="1">
    <location>
        <begin position="27"/>
        <end position="135"/>
    </location>
</feature>
<dbReference type="EMBL" id="JANJYJ010000009">
    <property type="protein sequence ID" value="KAK3190179.1"/>
    <property type="molecule type" value="Genomic_DNA"/>
</dbReference>
<evidence type="ECO:0000313" key="2">
    <source>
        <dbReference type="EMBL" id="KAK3190179.1"/>
    </source>
</evidence>